<name>A0A4Y2FAZ7_ARAVE</name>
<proteinExistence type="predicted"/>
<keyword evidence="2" id="KW-1185">Reference proteome</keyword>
<sequence>MHFFFAESTSLQSIVGAPLAVCSLDIEGREIIEEISSSPLQVSQLIADNFAATGARISATALSRPSLHSRFACKNISCVCSLEPSAENVPDFVDQESKSPGPGSSGDLHFSSASQNYANKEIQLHFWSGEKEVLYDTNTMLMKDAFILEMESWFLLESFWRIKLNFVYPPKATCSAKYWEEIFYLYSLNMVCTGICLDDQTELHSSSKRTYTSQRYWKEVFDLMLMLLVMVSS</sequence>
<accession>A0A4Y2FAZ7</accession>
<dbReference type="EMBL" id="BGPR01000860">
    <property type="protein sequence ID" value="GBM38157.1"/>
    <property type="molecule type" value="Genomic_DNA"/>
</dbReference>
<organism evidence="1 2">
    <name type="scientific">Araneus ventricosus</name>
    <name type="common">Orbweaver spider</name>
    <name type="synonym">Epeira ventricosa</name>
    <dbReference type="NCBI Taxonomy" id="182803"/>
    <lineage>
        <taxon>Eukaryota</taxon>
        <taxon>Metazoa</taxon>
        <taxon>Ecdysozoa</taxon>
        <taxon>Arthropoda</taxon>
        <taxon>Chelicerata</taxon>
        <taxon>Arachnida</taxon>
        <taxon>Araneae</taxon>
        <taxon>Araneomorphae</taxon>
        <taxon>Entelegynae</taxon>
        <taxon>Araneoidea</taxon>
        <taxon>Araneidae</taxon>
        <taxon>Araneus</taxon>
    </lineage>
</organism>
<comment type="caution">
    <text evidence="1">The sequence shown here is derived from an EMBL/GenBank/DDBJ whole genome shotgun (WGS) entry which is preliminary data.</text>
</comment>
<dbReference type="AlphaFoldDB" id="A0A4Y2FAZ7"/>
<gene>
    <name evidence="1" type="ORF">AVEN_48490_1</name>
</gene>
<evidence type="ECO:0000313" key="1">
    <source>
        <dbReference type="EMBL" id="GBM38157.1"/>
    </source>
</evidence>
<dbReference type="Proteomes" id="UP000499080">
    <property type="component" value="Unassembled WGS sequence"/>
</dbReference>
<evidence type="ECO:0000313" key="2">
    <source>
        <dbReference type="Proteomes" id="UP000499080"/>
    </source>
</evidence>
<reference evidence="1 2" key="1">
    <citation type="journal article" date="2019" name="Sci. Rep.">
        <title>Orb-weaving spider Araneus ventricosus genome elucidates the spidroin gene catalogue.</title>
        <authorList>
            <person name="Kono N."/>
            <person name="Nakamura H."/>
            <person name="Ohtoshi R."/>
            <person name="Moran D.A.P."/>
            <person name="Shinohara A."/>
            <person name="Yoshida Y."/>
            <person name="Fujiwara M."/>
            <person name="Mori M."/>
            <person name="Tomita M."/>
            <person name="Arakawa K."/>
        </authorList>
    </citation>
    <scope>NUCLEOTIDE SEQUENCE [LARGE SCALE GENOMIC DNA]</scope>
</reference>
<protein>
    <submittedName>
        <fullName evidence="1">Uncharacterized protein</fullName>
    </submittedName>
</protein>